<organism evidence="2 3">
    <name type="scientific">Pyronema omphalodes (strain CBS 100304)</name>
    <name type="common">Pyronema confluens</name>
    <dbReference type="NCBI Taxonomy" id="1076935"/>
    <lineage>
        <taxon>Eukaryota</taxon>
        <taxon>Fungi</taxon>
        <taxon>Dikarya</taxon>
        <taxon>Ascomycota</taxon>
        <taxon>Pezizomycotina</taxon>
        <taxon>Pezizomycetes</taxon>
        <taxon>Pezizales</taxon>
        <taxon>Pyronemataceae</taxon>
        <taxon>Pyronema</taxon>
    </lineage>
</organism>
<dbReference type="OrthoDB" id="10634153at2759"/>
<evidence type="ECO:0000256" key="1">
    <source>
        <dbReference type="SAM" id="MobiDB-lite"/>
    </source>
</evidence>
<feature type="region of interest" description="Disordered" evidence="1">
    <location>
        <begin position="66"/>
        <end position="122"/>
    </location>
</feature>
<proteinExistence type="predicted"/>
<sequence>MHQRTFRTRPLEVIPSPWDIVQMYQEADENIDRHGGSLSSPPLTPPSAPSHLQNNYQRSENIDNVIERSGTGSPSPLPTPPRSDPQSHNQRSGDNDNVTERSGSGITSLSTTPPRSGPHYSDQRLEDVENRVMTSKEHSGDSNFFFRFRQSFLRAMVLSTPPKVVLPRYPHTLHSIFVNEDEMDKEEETGTTTLAGYEPGGIWANECYW</sequence>
<gene>
    <name evidence="2" type="ORF">PCON_04315</name>
</gene>
<accession>U4LYA4</accession>
<evidence type="ECO:0000313" key="3">
    <source>
        <dbReference type="Proteomes" id="UP000018144"/>
    </source>
</evidence>
<feature type="compositionally biased region" description="Polar residues" evidence="1">
    <location>
        <begin position="88"/>
        <end position="114"/>
    </location>
</feature>
<evidence type="ECO:0000313" key="2">
    <source>
        <dbReference type="EMBL" id="CCX34798.1"/>
    </source>
</evidence>
<keyword evidence="3" id="KW-1185">Reference proteome</keyword>
<dbReference type="EMBL" id="HF936633">
    <property type="protein sequence ID" value="CCX34798.1"/>
    <property type="molecule type" value="Genomic_DNA"/>
</dbReference>
<dbReference type="AlphaFoldDB" id="U4LYA4"/>
<protein>
    <submittedName>
        <fullName evidence="2">Uncharacterized protein</fullName>
    </submittedName>
</protein>
<feature type="region of interest" description="Disordered" evidence="1">
    <location>
        <begin position="31"/>
        <end position="54"/>
    </location>
</feature>
<reference evidence="2 3" key="1">
    <citation type="journal article" date="2013" name="PLoS Genet.">
        <title>The genome and development-dependent transcriptomes of Pyronema confluens: a window into fungal evolution.</title>
        <authorList>
            <person name="Traeger S."/>
            <person name="Altegoer F."/>
            <person name="Freitag M."/>
            <person name="Gabaldon T."/>
            <person name="Kempken F."/>
            <person name="Kumar A."/>
            <person name="Marcet-Houben M."/>
            <person name="Poggeler S."/>
            <person name="Stajich J.E."/>
            <person name="Nowrousian M."/>
        </authorList>
    </citation>
    <scope>NUCLEOTIDE SEQUENCE [LARGE SCALE GENOMIC DNA]</scope>
    <source>
        <strain evidence="3">CBS 100304</strain>
        <tissue evidence="2">Vegetative mycelium</tissue>
    </source>
</reference>
<dbReference type="Proteomes" id="UP000018144">
    <property type="component" value="Unassembled WGS sequence"/>
</dbReference>
<name>U4LYA4_PYROM</name>